<evidence type="ECO:0000313" key="2">
    <source>
        <dbReference type="Proteomes" id="UP000001362"/>
    </source>
</evidence>
<accession>B7J8Y1</accession>
<protein>
    <submittedName>
        <fullName evidence="1">Uncharacterized protein</fullName>
    </submittedName>
</protein>
<dbReference type="EMBL" id="CP001219">
    <property type="protein sequence ID" value="ACK80521.1"/>
    <property type="molecule type" value="Genomic_DNA"/>
</dbReference>
<dbReference type="GeneID" id="65280555"/>
<dbReference type="HOGENOM" id="CLU_935756_0_0_6"/>
<dbReference type="PaxDb" id="243159-AFE_1299"/>
<gene>
    <name evidence="1" type="ordered locus">AFE_1299</name>
</gene>
<sequence>MSKVKTSVIYPRWANKYLPNTPYQNGTSRFSLTMDDKVITFVDNESENGIPDLLETLERFGIPYDHHCEALDGDPAYVVYNRPRKDGSTEALHVCESDRLLDVGELIKLLDGERPLETIRKLCLDIDNDTLPLKPNIRDFPEQEYQDWRSCKPRIFRANITNVYRKTTCYAFDHVRPGFCNIFGVTGHLIESRQDDSKRHNSWFNTRQLDVLEREFPYVFFGMTGDPAVPDDGSALLFEPGHPAVFIPSDVHLPSFTRRKIIQSLENMTLKEPVSLDNMDKIDAACHRIEPQARWSF</sequence>
<proteinExistence type="predicted"/>
<dbReference type="AlphaFoldDB" id="B7J8Y1"/>
<keyword evidence="2" id="KW-1185">Reference proteome</keyword>
<dbReference type="RefSeq" id="WP_012606970.1">
    <property type="nucleotide sequence ID" value="NC_011761.1"/>
</dbReference>
<dbReference type="STRING" id="243159.AFE_1299"/>
<name>B7J8Y1_ACIF2</name>
<dbReference type="Proteomes" id="UP000001362">
    <property type="component" value="Chromosome"/>
</dbReference>
<evidence type="ECO:0000313" key="1">
    <source>
        <dbReference type="EMBL" id="ACK80521.1"/>
    </source>
</evidence>
<organism evidence="1 2">
    <name type="scientific">Acidithiobacillus ferrooxidans (strain ATCC 23270 / DSM 14882 / CIP 104768 / NCIMB 8455)</name>
    <name type="common">Ferrobacillus ferrooxidans (strain ATCC 23270)</name>
    <dbReference type="NCBI Taxonomy" id="243159"/>
    <lineage>
        <taxon>Bacteria</taxon>
        <taxon>Pseudomonadati</taxon>
        <taxon>Pseudomonadota</taxon>
        <taxon>Acidithiobacillia</taxon>
        <taxon>Acidithiobacillales</taxon>
        <taxon>Acidithiobacillaceae</taxon>
        <taxon>Acidithiobacillus</taxon>
    </lineage>
</organism>
<reference evidence="1 2" key="1">
    <citation type="journal article" date="2008" name="BMC Genomics">
        <title>Acidithiobacillus ferrooxidans metabolism: from genome sequence to industrial applications.</title>
        <authorList>
            <person name="Valdes J."/>
            <person name="Pedroso I."/>
            <person name="Quatrini R."/>
            <person name="Dodson R.J."/>
            <person name="Tettelin H."/>
            <person name="Blake R.II."/>
            <person name="Eisen J.A."/>
            <person name="Holmes D.S."/>
        </authorList>
    </citation>
    <scope>NUCLEOTIDE SEQUENCE [LARGE SCALE GENOMIC DNA]</scope>
    <source>
        <strain evidence="2">ATCC 23270 / DSM 14882 / CIP 104768 / NCIMB 8455</strain>
    </source>
</reference>
<dbReference type="KEGG" id="afr:AFE_1299"/>